<proteinExistence type="predicted"/>
<dbReference type="EMBL" id="MU274912">
    <property type="protein sequence ID" value="KAI0088902.1"/>
    <property type="molecule type" value="Genomic_DNA"/>
</dbReference>
<protein>
    <submittedName>
        <fullName evidence="1">Uncharacterized protein</fullName>
    </submittedName>
</protein>
<accession>A0ACB8U3K1</accession>
<evidence type="ECO:0000313" key="2">
    <source>
        <dbReference type="Proteomes" id="UP001055072"/>
    </source>
</evidence>
<name>A0ACB8U3K1_9APHY</name>
<organism evidence="1 2">
    <name type="scientific">Irpex rosettiformis</name>
    <dbReference type="NCBI Taxonomy" id="378272"/>
    <lineage>
        <taxon>Eukaryota</taxon>
        <taxon>Fungi</taxon>
        <taxon>Dikarya</taxon>
        <taxon>Basidiomycota</taxon>
        <taxon>Agaricomycotina</taxon>
        <taxon>Agaricomycetes</taxon>
        <taxon>Polyporales</taxon>
        <taxon>Irpicaceae</taxon>
        <taxon>Irpex</taxon>
    </lineage>
</organism>
<dbReference type="Proteomes" id="UP001055072">
    <property type="component" value="Unassembled WGS sequence"/>
</dbReference>
<keyword evidence="2" id="KW-1185">Reference proteome</keyword>
<sequence length="547" mass="60114">MASKGDVAGNTHPEHDEETNDAAVSVPDTGDGGDSSKLKMIITLVKKCLGVKDIASMRLSLPASLLEPIPNLEYWHYLDRPDLFAAINDSPDPLERMVAVLRFNFAKDLKFIHGKVCKPYNSVLGEHFRAHWDVVPVRYPSDDPAQLPIQHLYLSEAAAASSISQIPSSETPRSDTASTKSGVSSLKSSTSRVASVSDTPTKSTPATSPELLETELDAKMSNLSLNGLNGGEEPPAVLIEGDDPAPTADLPRVRIAYLTEQVSHHPPVSAYVASCPSRDLEMVGIDQISAKVSGMNVRVSPGSFNKGIYIHGTGGHAEGEKYHLTHPTASVNGILRGNFYITVSDSTIITCSGAKSKDGQQLRTVVEYKEESWLGRAHFLCEGVIHSYDPSGIAHHEWTKVKHVPHSRVVAQFHGSWKHLIKWKLASEPDSDYRPLIDLSQLQVIPKVVRPLEKQLPTESRKLWENVSKNLLSKQYGDANKHKYAIEQKQRDDAAERKKKGIKFTPKYFGDTYDDGVPMVLPEARRALEEELATEAAHALEHLKIVA</sequence>
<evidence type="ECO:0000313" key="1">
    <source>
        <dbReference type="EMBL" id="KAI0088902.1"/>
    </source>
</evidence>
<reference evidence="1" key="1">
    <citation type="journal article" date="2021" name="Environ. Microbiol.">
        <title>Gene family expansions and transcriptome signatures uncover fungal adaptations to wood decay.</title>
        <authorList>
            <person name="Hage H."/>
            <person name="Miyauchi S."/>
            <person name="Viragh M."/>
            <person name="Drula E."/>
            <person name="Min B."/>
            <person name="Chaduli D."/>
            <person name="Navarro D."/>
            <person name="Favel A."/>
            <person name="Norest M."/>
            <person name="Lesage-Meessen L."/>
            <person name="Balint B."/>
            <person name="Merenyi Z."/>
            <person name="de Eugenio L."/>
            <person name="Morin E."/>
            <person name="Martinez A.T."/>
            <person name="Baldrian P."/>
            <person name="Stursova M."/>
            <person name="Martinez M.J."/>
            <person name="Novotny C."/>
            <person name="Magnuson J.K."/>
            <person name="Spatafora J.W."/>
            <person name="Maurice S."/>
            <person name="Pangilinan J."/>
            <person name="Andreopoulos W."/>
            <person name="LaButti K."/>
            <person name="Hundley H."/>
            <person name="Na H."/>
            <person name="Kuo A."/>
            <person name="Barry K."/>
            <person name="Lipzen A."/>
            <person name="Henrissat B."/>
            <person name="Riley R."/>
            <person name="Ahrendt S."/>
            <person name="Nagy L.G."/>
            <person name="Grigoriev I.V."/>
            <person name="Martin F."/>
            <person name="Rosso M.N."/>
        </authorList>
    </citation>
    <scope>NUCLEOTIDE SEQUENCE</scope>
    <source>
        <strain evidence="1">CBS 384.51</strain>
    </source>
</reference>
<comment type="caution">
    <text evidence="1">The sequence shown here is derived from an EMBL/GenBank/DDBJ whole genome shotgun (WGS) entry which is preliminary data.</text>
</comment>
<gene>
    <name evidence="1" type="ORF">BDY19DRAFT_890268</name>
</gene>